<organism evidence="1 2">
    <name type="scientific">Trametes pubescens</name>
    <name type="common">White-rot fungus</name>
    <dbReference type="NCBI Taxonomy" id="154538"/>
    <lineage>
        <taxon>Eukaryota</taxon>
        <taxon>Fungi</taxon>
        <taxon>Dikarya</taxon>
        <taxon>Basidiomycota</taxon>
        <taxon>Agaricomycotina</taxon>
        <taxon>Agaricomycetes</taxon>
        <taxon>Polyporales</taxon>
        <taxon>Polyporaceae</taxon>
        <taxon>Trametes</taxon>
    </lineage>
</organism>
<evidence type="ECO:0000313" key="1">
    <source>
        <dbReference type="EMBL" id="OJT13943.1"/>
    </source>
</evidence>
<proteinExistence type="predicted"/>
<comment type="caution">
    <text evidence="1">The sequence shown here is derived from an EMBL/GenBank/DDBJ whole genome shotgun (WGS) entry which is preliminary data.</text>
</comment>
<accession>A0A1M2W2D3</accession>
<reference evidence="1 2" key="1">
    <citation type="submission" date="2016-10" db="EMBL/GenBank/DDBJ databases">
        <title>Genome sequence of the basidiomycete white-rot fungus Trametes pubescens.</title>
        <authorList>
            <person name="Makela M.R."/>
            <person name="Granchi Z."/>
            <person name="Peng M."/>
            <person name="De Vries R.P."/>
            <person name="Grigoriev I."/>
            <person name="Riley R."/>
            <person name="Hilden K."/>
        </authorList>
    </citation>
    <scope>NUCLEOTIDE SEQUENCE [LARGE SCALE GENOMIC DNA]</scope>
    <source>
        <strain evidence="1 2">FBCC735</strain>
    </source>
</reference>
<dbReference type="Proteomes" id="UP000184267">
    <property type="component" value="Unassembled WGS sequence"/>
</dbReference>
<protein>
    <submittedName>
        <fullName evidence="1">Uncharacterized protein</fullName>
    </submittedName>
</protein>
<sequence>MVLNCTVEENTRRPGTIYFQCLVFTKVRRDAPAAVKSALVYGDDPHGWAAAVQNDWVVGHKVFTGIYDEHGKPSKRPYTVIRVGDFVEVTSSVDIVKYRKRSGWATEARLTVQEVLRVADKGIVQVSNILNKQHET</sequence>
<keyword evidence="2" id="KW-1185">Reference proteome</keyword>
<name>A0A1M2W2D3_TRAPU</name>
<dbReference type="EMBL" id="MNAD01000348">
    <property type="protein sequence ID" value="OJT13943.1"/>
    <property type="molecule type" value="Genomic_DNA"/>
</dbReference>
<dbReference type="AlphaFoldDB" id="A0A1M2W2D3"/>
<dbReference type="OrthoDB" id="2751023at2759"/>
<gene>
    <name evidence="1" type="ORF">TRAPUB_9513</name>
</gene>
<evidence type="ECO:0000313" key="2">
    <source>
        <dbReference type="Proteomes" id="UP000184267"/>
    </source>
</evidence>